<evidence type="ECO:0000256" key="1">
    <source>
        <dbReference type="ARBA" id="ARBA00022598"/>
    </source>
</evidence>
<keyword evidence="2" id="KW-0805">Transcription regulation</keyword>
<feature type="DNA-binding region" description="H-T-H motif" evidence="2">
    <location>
        <begin position="33"/>
        <end position="52"/>
    </location>
</feature>
<protein>
    <recommendedName>
        <fullName evidence="2">Bifunctional ligase/repressor BirA</fullName>
    </recommendedName>
    <alternativeName>
        <fullName evidence="2">Biotin--[acetyl-CoA-carboxylase] ligase</fullName>
        <ecNumber evidence="2">6.3.4.15</ecNumber>
    </alternativeName>
    <alternativeName>
        <fullName evidence="2">Biotin--protein ligase</fullName>
    </alternativeName>
    <alternativeName>
        <fullName evidence="2">Biotin-[acetyl-CoA carboxylase] synthetase</fullName>
    </alternativeName>
</protein>
<comment type="similarity">
    <text evidence="2">Belongs to the biotin--protein ligase family.</text>
</comment>
<keyword evidence="2" id="KW-0678">Repressor</keyword>
<proteinExistence type="inferred from homology"/>
<dbReference type="EMBL" id="CP071182">
    <property type="protein sequence ID" value="QSO45698.1"/>
    <property type="molecule type" value="Genomic_DNA"/>
</dbReference>
<dbReference type="RefSeq" id="WP_206655067.1">
    <property type="nucleotide sequence ID" value="NZ_CP071182.1"/>
</dbReference>
<feature type="binding site" evidence="2">
    <location>
        <position position="129"/>
    </location>
    <ligand>
        <name>biotin</name>
        <dbReference type="ChEBI" id="CHEBI:57586"/>
    </ligand>
</feature>
<reference evidence="4 5" key="1">
    <citation type="submission" date="2021-02" db="EMBL/GenBank/DDBJ databases">
        <title>Alicyclobacillus curvatus sp. nov. and Alicyclobacillus mengziensis sp. nov., two acidophilic bacteria isolated from acid mine drainage.</title>
        <authorList>
            <person name="Huang Y."/>
        </authorList>
    </citation>
    <scope>NUCLEOTIDE SEQUENCE [LARGE SCALE GENOMIC DNA]</scope>
    <source>
        <strain evidence="4 5">S30H14</strain>
    </source>
</reference>
<dbReference type="Proteomes" id="UP000663505">
    <property type="component" value="Chromosome"/>
</dbReference>
<dbReference type="SUPFAM" id="SSF46785">
    <property type="entry name" value="Winged helix' DNA-binding domain"/>
    <property type="match status" value="1"/>
</dbReference>
<dbReference type="CDD" id="cd16442">
    <property type="entry name" value="BPL"/>
    <property type="match status" value="1"/>
</dbReference>
<dbReference type="Gene3D" id="1.10.10.10">
    <property type="entry name" value="Winged helix-like DNA-binding domain superfamily/Winged helix DNA-binding domain"/>
    <property type="match status" value="1"/>
</dbReference>
<dbReference type="InterPro" id="IPR045864">
    <property type="entry name" value="aa-tRNA-synth_II/BPL/LPL"/>
</dbReference>
<feature type="domain" description="BPL/LPL catalytic" evidence="3">
    <location>
        <begin position="81"/>
        <end position="272"/>
    </location>
</feature>
<dbReference type="KEGG" id="afx:JZ786_14175"/>
<feature type="binding site" evidence="2">
    <location>
        <begin position="133"/>
        <end position="135"/>
    </location>
    <ligand>
        <name>biotin</name>
        <dbReference type="ChEBI" id="CHEBI:57586"/>
    </ligand>
</feature>
<dbReference type="HAMAP" id="MF_00978">
    <property type="entry name" value="Bifunct_BirA"/>
    <property type="match status" value="1"/>
</dbReference>
<keyword evidence="1 2" id="KW-0436">Ligase</keyword>
<evidence type="ECO:0000313" key="4">
    <source>
        <dbReference type="EMBL" id="QSO45698.1"/>
    </source>
</evidence>
<dbReference type="PROSITE" id="PS51733">
    <property type="entry name" value="BPL_LPL_CATALYTIC"/>
    <property type="match status" value="1"/>
</dbReference>
<dbReference type="GO" id="GO:0016740">
    <property type="term" value="F:transferase activity"/>
    <property type="evidence" value="ECO:0007669"/>
    <property type="project" value="UniProtKB-ARBA"/>
</dbReference>
<keyword evidence="2" id="KW-0238">DNA-binding</keyword>
<dbReference type="Gene3D" id="2.30.30.100">
    <property type="match status" value="1"/>
</dbReference>
<comment type="catalytic activity">
    <reaction evidence="2">
        <text>biotin + L-lysyl-[protein] + ATP = N(6)-biotinyl-L-lysyl-[protein] + AMP + diphosphate + H(+)</text>
        <dbReference type="Rhea" id="RHEA:11756"/>
        <dbReference type="Rhea" id="RHEA-COMP:9752"/>
        <dbReference type="Rhea" id="RHEA-COMP:10505"/>
        <dbReference type="ChEBI" id="CHEBI:15378"/>
        <dbReference type="ChEBI" id="CHEBI:29969"/>
        <dbReference type="ChEBI" id="CHEBI:30616"/>
        <dbReference type="ChEBI" id="CHEBI:33019"/>
        <dbReference type="ChEBI" id="CHEBI:57586"/>
        <dbReference type="ChEBI" id="CHEBI:83144"/>
        <dbReference type="ChEBI" id="CHEBI:456215"/>
        <dbReference type="EC" id="6.3.4.15"/>
    </reaction>
</comment>
<dbReference type="Gene3D" id="3.30.930.10">
    <property type="entry name" value="Bira Bifunctional Protein, Domain 2"/>
    <property type="match status" value="1"/>
</dbReference>
<dbReference type="GO" id="GO:0006355">
    <property type="term" value="P:regulation of DNA-templated transcription"/>
    <property type="evidence" value="ECO:0007669"/>
    <property type="project" value="UniProtKB-UniRule"/>
</dbReference>
<gene>
    <name evidence="2" type="primary">birA</name>
    <name evidence="4" type="ORF">JZ786_14175</name>
</gene>
<evidence type="ECO:0000313" key="5">
    <source>
        <dbReference type="Proteomes" id="UP000663505"/>
    </source>
</evidence>
<sequence length="337" mass="36896">MKIDMSPIKTETQVLRDKIVQLFLQANGAALSGTALSEATGVTRTAIWKHIHQLEELGFEFESAPKIGHRLVQVPDVLMEPLLEQVLPDGSALGHTVVFTPEIDSTNKLAVELAQEGGADGTLVTAQVQTSGRGRRGRNWFSHPGGAWFSVIIRRPLPLARAFELTLLASVALRRVINRLSLLDVKIKWPNDLFVDGRKLCGILAEIRSDGEQVQQAVVGVGVNCNIPKADFPSSIEDVATSILASSGRPIDRTKLVAGFLLEYGPMVQKLAEGEPAFELVHDEWCKHSHTLGRFIRVQTNHELLEGRALRFLVDGTLILETSSGEEVPVHSGEVLF</sequence>
<dbReference type="EC" id="6.3.4.15" evidence="2"/>
<dbReference type="GO" id="GO:0004077">
    <property type="term" value="F:biotin--[biotin carboxyl-carrier protein] ligase activity"/>
    <property type="evidence" value="ECO:0007669"/>
    <property type="project" value="UniProtKB-UniRule"/>
</dbReference>
<dbReference type="GO" id="GO:0005524">
    <property type="term" value="F:ATP binding"/>
    <property type="evidence" value="ECO:0007669"/>
    <property type="project" value="UniProtKB-UniRule"/>
</dbReference>
<dbReference type="PANTHER" id="PTHR12835:SF5">
    <property type="entry name" value="BIOTIN--PROTEIN LIGASE"/>
    <property type="match status" value="1"/>
</dbReference>
<dbReference type="InterPro" id="IPR030855">
    <property type="entry name" value="Bifunct_BirA"/>
</dbReference>
<dbReference type="InterPro" id="IPR004408">
    <property type="entry name" value="Biotin_CoA_COase_ligase"/>
</dbReference>
<keyword evidence="2" id="KW-0092">Biotin</keyword>
<feature type="binding site" evidence="2">
    <location>
        <position position="199"/>
    </location>
    <ligand>
        <name>biotin</name>
        <dbReference type="ChEBI" id="CHEBI:57586"/>
    </ligand>
</feature>
<comment type="function">
    <text evidence="2">Acts both as a biotin--[acetyl-CoA-carboxylase] ligase and a repressor.</text>
</comment>
<dbReference type="GO" id="GO:0009249">
    <property type="term" value="P:protein lipoylation"/>
    <property type="evidence" value="ECO:0007669"/>
    <property type="project" value="UniProtKB-ARBA"/>
</dbReference>
<dbReference type="SUPFAM" id="SSF55681">
    <property type="entry name" value="Class II aaRS and biotin synthetases"/>
    <property type="match status" value="1"/>
</dbReference>
<dbReference type="NCBIfam" id="TIGR00121">
    <property type="entry name" value="birA_ligase"/>
    <property type="match status" value="1"/>
</dbReference>
<accession>A0A9X7VXP7</accession>
<dbReference type="Pfam" id="PF03099">
    <property type="entry name" value="BPL_LplA_LipB"/>
    <property type="match status" value="1"/>
</dbReference>
<keyword evidence="2" id="KW-0547">Nucleotide-binding</keyword>
<dbReference type="InterPro" id="IPR036390">
    <property type="entry name" value="WH_DNA-bd_sf"/>
</dbReference>
<keyword evidence="5" id="KW-1185">Reference proteome</keyword>
<keyword evidence="2" id="KW-0804">Transcription</keyword>
<dbReference type="GO" id="GO:0005737">
    <property type="term" value="C:cytoplasm"/>
    <property type="evidence" value="ECO:0007669"/>
    <property type="project" value="TreeGrafter"/>
</dbReference>
<dbReference type="InterPro" id="IPR013196">
    <property type="entry name" value="HTH_11"/>
</dbReference>
<dbReference type="GO" id="GO:0003677">
    <property type="term" value="F:DNA binding"/>
    <property type="evidence" value="ECO:0007669"/>
    <property type="project" value="UniProtKB-UniRule"/>
</dbReference>
<dbReference type="Pfam" id="PF08279">
    <property type="entry name" value="HTH_11"/>
    <property type="match status" value="1"/>
</dbReference>
<organism evidence="4 5">
    <name type="scientific">Alicyclobacillus mengziensis</name>
    <dbReference type="NCBI Taxonomy" id="2931921"/>
    <lineage>
        <taxon>Bacteria</taxon>
        <taxon>Bacillati</taxon>
        <taxon>Bacillota</taxon>
        <taxon>Bacilli</taxon>
        <taxon>Bacillales</taxon>
        <taxon>Alicyclobacillaceae</taxon>
        <taxon>Alicyclobacillus</taxon>
    </lineage>
</organism>
<dbReference type="AlphaFoldDB" id="A0A9X7VXP7"/>
<keyword evidence="2" id="KW-0067">ATP-binding</keyword>
<dbReference type="InterPro" id="IPR036388">
    <property type="entry name" value="WH-like_DNA-bd_sf"/>
</dbReference>
<name>A0A9X7VXP7_9BACL</name>
<evidence type="ECO:0000259" key="3">
    <source>
        <dbReference type="PROSITE" id="PS51733"/>
    </source>
</evidence>
<evidence type="ECO:0000256" key="2">
    <source>
        <dbReference type="HAMAP-Rule" id="MF_00978"/>
    </source>
</evidence>
<feature type="binding site" evidence="2">
    <location>
        <begin position="105"/>
        <end position="107"/>
    </location>
    <ligand>
        <name>biotin</name>
        <dbReference type="ChEBI" id="CHEBI:57586"/>
    </ligand>
</feature>
<dbReference type="PANTHER" id="PTHR12835">
    <property type="entry name" value="BIOTIN PROTEIN LIGASE"/>
    <property type="match status" value="1"/>
</dbReference>
<dbReference type="InterPro" id="IPR004143">
    <property type="entry name" value="BPL_LPL_catalytic"/>
</dbReference>